<comment type="caution">
    <text evidence="18">The sequence shown here is derived from an EMBL/GenBank/DDBJ whole genome shotgun (WGS) entry which is preliminary data.</text>
</comment>
<keyword evidence="10 16" id="KW-0133">Cell shape</keyword>
<comment type="similarity">
    <text evidence="16">Belongs to the MurB family.</text>
</comment>
<feature type="active site" evidence="16">
    <location>
        <position position="162"/>
    </location>
</feature>
<evidence type="ECO:0000256" key="2">
    <source>
        <dbReference type="ARBA" id="ARBA00003921"/>
    </source>
</evidence>
<keyword evidence="14 16" id="KW-0961">Cell wall biogenesis/degradation</keyword>
<dbReference type="InterPro" id="IPR016169">
    <property type="entry name" value="FAD-bd_PCMH_sub2"/>
</dbReference>
<dbReference type="PANTHER" id="PTHR21071:SF4">
    <property type="entry name" value="UDP-N-ACETYLENOLPYRUVOYLGLUCOSAMINE REDUCTASE"/>
    <property type="match status" value="1"/>
</dbReference>
<dbReference type="InterPro" id="IPR036635">
    <property type="entry name" value="MurB_C_sf"/>
</dbReference>
<organism evidence="18 19">
    <name type="scientific">Deinococcus multiflagellatus</name>
    <dbReference type="NCBI Taxonomy" id="1656887"/>
    <lineage>
        <taxon>Bacteria</taxon>
        <taxon>Thermotogati</taxon>
        <taxon>Deinococcota</taxon>
        <taxon>Deinococci</taxon>
        <taxon>Deinococcales</taxon>
        <taxon>Deinococcaceae</taxon>
        <taxon>Deinococcus</taxon>
    </lineage>
</organism>
<dbReference type="HAMAP" id="MF_00037">
    <property type="entry name" value="MurB"/>
    <property type="match status" value="1"/>
</dbReference>
<keyword evidence="12 16" id="KW-0560">Oxidoreductase</keyword>
<feature type="active site" evidence="16">
    <location>
        <position position="39"/>
    </location>
</feature>
<dbReference type="InterPro" id="IPR003170">
    <property type="entry name" value="MurB"/>
</dbReference>
<evidence type="ECO:0000256" key="10">
    <source>
        <dbReference type="ARBA" id="ARBA00022960"/>
    </source>
</evidence>
<dbReference type="Gene3D" id="3.90.78.10">
    <property type="entry name" value="UDP-N-acetylenolpyruvoylglucosamine reductase, C-terminal domain"/>
    <property type="match status" value="1"/>
</dbReference>
<dbReference type="PANTHER" id="PTHR21071">
    <property type="entry name" value="UDP-N-ACETYLENOLPYRUVOYLGLUCOSAMINE REDUCTASE"/>
    <property type="match status" value="1"/>
</dbReference>
<proteinExistence type="inferred from homology"/>
<keyword evidence="11 16" id="KW-0573">Peptidoglycan synthesis</keyword>
<keyword evidence="13 16" id="KW-0131">Cell cycle</keyword>
<dbReference type="Pfam" id="PF02873">
    <property type="entry name" value="MurB_C"/>
    <property type="match status" value="1"/>
</dbReference>
<comment type="subcellular location">
    <subcellularLocation>
        <location evidence="3 16">Cytoplasm</location>
    </subcellularLocation>
</comment>
<dbReference type="Gene3D" id="3.30.465.10">
    <property type="match status" value="1"/>
</dbReference>
<evidence type="ECO:0000256" key="16">
    <source>
        <dbReference type="HAMAP-Rule" id="MF_00037"/>
    </source>
</evidence>
<dbReference type="EMBL" id="JBHSWB010000004">
    <property type="protein sequence ID" value="MFC6663755.1"/>
    <property type="molecule type" value="Genomic_DNA"/>
</dbReference>
<dbReference type="EC" id="1.3.1.98" evidence="16"/>
<evidence type="ECO:0000313" key="19">
    <source>
        <dbReference type="Proteomes" id="UP001596317"/>
    </source>
</evidence>
<keyword evidence="7 16" id="KW-0285">Flavoprotein</keyword>
<evidence type="ECO:0000256" key="9">
    <source>
        <dbReference type="ARBA" id="ARBA00022857"/>
    </source>
</evidence>
<protein>
    <recommendedName>
        <fullName evidence="16">UDP-N-acetylenolpyruvoylglucosamine reductase</fullName>
        <ecNumber evidence="16">1.3.1.98</ecNumber>
    </recommendedName>
    <alternativeName>
        <fullName evidence="16">UDP-N-acetylmuramate dehydrogenase</fullName>
    </alternativeName>
</protein>
<name>A0ABW1ZU74_9DEIO</name>
<keyword evidence="19" id="KW-1185">Reference proteome</keyword>
<dbReference type="RefSeq" id="WP_380059405.1">
    <property type="nucleotide sequence ID" value="NZ_JBHSWB010000004.1"/>
</dbReference>
<comment type="pathway">
    <text evidence="4 16">Cell wall biogenesis; peptidoglycan biosynthesis.</text>
</comment>
<evidence type="ECO:0000256" key="5">
    <source>
        <dbReference type="ARBA" id="ARBA00022490"/>
    </source>
</evidence>
<keyword evidence="6 16" id="KW-0132">Cell division</keyword>
<evidence type="ECO:0000313" key="18">
    <source>
        <dbReference type="EMBL" id="MFC6663755.1"/>
    </source>
</evidence>
<dbReference type="SUPFAM" id="SSF56194">
    <property type="entry name" value="Uridine diphospho-N-Acetylenolpyruvylglucosamine reductase, MurB, C-terminal domain"/>
    <property type="match status" value="1"/>
</dbReference>
<comment type="cofactor">
    <cofactor evidence="1 16">
        <name>FAD</name>
        <dbReference type="ChEBI" id="CHEBI:57692"/>
    </cofactor>
</comment>
<dbReference type="SUPFAM" id="SSF56176">
    <property type="entry name" value="FAD-binding/transporter-associated domain-like"/>
    <property type="match status" value="1"/>
</dbReference>
<evidence type="ECO:0000256" key="7">
    <source>
        <dbReference type="ARBA" id="ARBA00022630"/>
    </source>
</evidence>
<dbReference type="InterPro" id="IPR011601">
    <property type="entry name" value="MurB_C"/>
</dbReference>
<keyword evidence="5 16" id="KW-0963">Cytoplasm</keyword>
<accession>A0ABW1ZU74</accession>
<reference evidence="19" key="1">
    <citation type="journal article" date="2019" name="Int. J. Syst. Evol. Microbiol.">
        <title>The Global Catalogue of Microorganisms (GCM) 10K type strain sequencing project: providing services to taxonomists for standard genome sequencing and annotation.</title>
        <authorList>
            <consortium name="The Broad Institute Genomics Platform"/>
            <consortium name="The Broad Institute Genome Sequencing Center for Infectious Disease"/>
            <person name="Wu L."/>
            <person name="Ma J."/>
        </authorList>
    </citation>
    <scope>NUCLEOTIDE SEQUENCE [LARGE SCALE GENOMIC DNA]</scope>
    <source>
        <strain evidence="19">CCUG 63830</strain>
    </source>
</reference>
<evidence type="ECO:0000256" key="14">
    <source>
        <dbReference type="ARBA" id="ARBA00023316"/>
    </source>
</evidence>
<sequence>MNAGAFSGDMSQVVHEVTVLDADGRLHTLTCDELCFRYRGSSLLGSGLIVISATLCLKPGDPDAIRSEMARYRDYRLLTQPVGRTLGSTFKGVVTDQGIRSAGWYIEQAGLKGYRIGDAQFSDRHANFIMNLGRATSADVQGLTETALLRVEQASGVRLEYEIQIVEPDTGFNHSSPVQAS</sequence>
<comment type="function">
    <text evidence="2 16">Cell wall formation.</text>
</comment>
<feature type="active site" description="Proton donor" evidence="16">
    <location>
        <position position="88"/>
    </location>
</feature>
<evidence type="ECO:0000256" key="8">
    <source>
        <dbReference type="ARBA" id="ARBA00022827"/>
    </source>
</evidence>
<feature type="domain" description="UDP-N-acetylenolpyruvoylglucosamine reductase C-terminal" evidence="17">
    <location>
        <begin position="65"/>
        <end position="166"/>
    </location>
</feature>
<evidence type="ECO:0000256" key="15">
    <source>
        <dbReference type="ARBA" id="ARBA00048914"/>
    </source>
</evidence>
<evidence type="ECO:0000256" key="3">
    <source>
        <dbReference type="ARBA" id="ARBA00004496"/>
    </source>
</evidence>
<evidence type="ECO:0000259" key="17">
    <source>
        <dbReference type="Pfam" id="PF02873"/>
    </source>
</evidence>
<evidence type="ECO:0000256" key="1">
    <source>
        <dbReference type="ARBA" id="ARBA00001974"/>
    </source>
</evidence>
<evidence type="ECO:0000256" key="12">
    <source>
        <dbReference type="ARBA" id="ARBA00023002"/>
    </source>
</evidence>
<evidence type="ECO:0000256" key="6">
    <source>
        <dbReference type="ARBA" id="ARBA00022618"/>
    </source>
</evidence>
<dbReference type="InterPro" id="IPR036318">
    <property type="entry name" value="FAD-bd_PCMH-like_sf"/>
</dbReference>
<comment type="catalytic activity">
    <reaction evidence="15 16">
        <text>UDP-N-acetyl-alpha-D-muramate + NADP(+) = UDP-N-acetyl-3-O-(1-carboxyvinyl)-alpha-D-glucosamine + NADPH + H(+)</text>
        <dbReference type="Rhea" id="RHEA:12248"/>
        <dbReference type="ChEBI" id="CHEBI:15378"/>
        <dbReference type="ChEBI" id="CHEBI:57783"/>
        <dbReference type="ChEBI" id="CHEBI:58349"/>
        <dbReference type="ChEBI" id="CHEBI:68483"/>
        <dbReference type="ChEBI" id="CHEBI:70757"/>
        <dbReference type="EC" id="1.3.1.98"/>
    </reaction>
</comment>
<gene>
    <name evidence="16" type="primary">murB</name>
    <name evidence="18" type="ORF">ACFP90_27545</name>
</gene>
<keyword evidence="8 16" id="KW-0274">FAD</keyword>
<keyword evidence="9 16" id="KW-0521">NADP</keyword>
<evidence type="ECO:0000256" key="4">
    <source>
        <dbReference type="ARBA" id="ARBA00004752"/>
    </source>
</evidence>
<dbReference type="Proteomes" id="UP001596317">
    <property type="component" value="Unassembled WGS sequence"/>
</dbReference>
<evidence type="ECO:0000256" key="11">
    <source>
        <dbReference type="ARBA" id="ARBA00022984"/>
    </source>
</evidence>
<evidence type="ECO:0000256" key="13">
    <source>
        <dbReference type="ARBA" id="ARBA00023306"/>
    </source>
</evidence>